<evidence type="ECO:0000256" key="1">
    <source>
        <dbReference type="SAM" id="SignalP"/>
    </source>
</evidence>
<evidence type="ECO:0000313" key="3">
    <source>
        <dbReference type="Proteomes" id="UP000244005"/>
    </source>
</evidence>
<sequence length="321" mass="34625">MACGKVMESMTLGVLAVFLLASTAEGTADFTIQDKDTLAVALNLEYFEAEFFLFGAYGLGLDHFAAHLADNGAAPKGGEKADLDPIVRELVEQFGLQEVGHIRAIKEALGKEAFPRPHLDFGKDVWAKTFDDAFGYTLDPPFNPYANSVNYMLASYAIPYVGLTGYTGGAPLLQGAGAKSLAARLLAVEAGQDAAIRTWLYLVKDKIVKPYEFTVAEATEKLSKLRNKLDGSDEVDDEGLIVPKELGAEEAVEGNCLAGDKDSLAYSRTPRQIFSVVYASGDPSKPGGFYPKGGLGRHALKYLSTYESVKQTLNPFLDSEL</sequence>
<reference evidence="3" key="1">
    <citation type="journal article" date="2017" name="Cell">
        <title>Insights into land plant evolution garnered from the Marchantia polymorpha genome.</title>
        <authorList>
            <person name="Bowman J.L."/>
            <person name="Kohchi T."/>
            <person name="Yamato K.T."/>
            <person name="Jenkins J."/>
            <person name="Shu S."/>
            <person name="Ishizaki K."/>
            <person name="Yamaoka S."/>
            <person name="Nishihama R."/>
            <person name="Nakamura Y."/>
            <person name="Berger F."/>
            <person name="Adam C."/>
            <person name="Aki S.S."/>
            <person name="Althoff F."/>
            <person name="Araki T."/>
            <person name="Arteaga-Vazquez M.A."/>
            <person name="Balasubrmanian S."/>
            <person name="Barry K."/>
            <person name="Bauer D."/>
            <person name="Boehm C.R."/>
            <person name="Briginshaw L."/>
            <person name="Caballero-Perez J."/>
            <person name="Catarino B."/>
            <person name="Chen F."/>
            <person name="Chiyoda S."/>
            <person name="Chovatia M."/>
            <person name="Davies K.M."/>
            <person name="Delmans M."/>
            <person name="Demura T."/>
            <person name="Dierschke T."/>
            <person name="Dolan L."/>
            <person name="Dorantes-Acosta A.E."/>
            <person name="Eklund D.M."/>
            <person name="Florent S.N."/>
            <person name="Flores-Sandoval E."/>
            <person name="Fujiyama A."/>
            <person name="Fukuzawa H."/>
            <person name="Galik B."/>
            <person name="Grimanelli D."/>
            <person name="Grimwood J."/>
            <person name="Grossniklaus U."/>
            <person name="Hamada T."/>
            <person name="Haseloff J."/>
            <person name="Hetherington A.J."/>
            <person name="Higo A."/>
            <person name="Hirakawa Y."/>
            <person name="Hundley H.N."/>
            <person name="Ikeda Y."/>
            <person name="Inoue K."/>
            <person name="Inoue S.I."/>
            <person name="Ishida S."/>
            <person name="Jia Q."/>
            <person name="Kakita M."/>
            <person name="Kanazawa T."/>
            <person name="Kawai Y."/>
            <person name="Kawashima T."/>
            <person name="Kennedy M."/>
            <person name="Kinose K."/>
            <person name="Kinoshita T."/>
            <person name="Kohara Y."/>
            <person name="Koide E."/>
            <person name="Komatsu K."/>
            <person name="Kopischke S."/>
            <person name="Kubo M."/>
            <person name="Kyozuka J."/>
            <person name="Lagercrantz U."/>
            <person name="Lin S.S."/>
            <person name="Lindquist E."/>
            <person name="Lipzen A.M."/>
            <person name="Lu C.W."/>
            <person name="De Luna E."/>
            <person name="Martienssen R.A."/>
            <person name="Minamino N."/>
            <person name="Mizutani M."/>
            <person name="Mizutani M."/>
            <person name="Mochizuki N."/>
            <person name="Monte I."/>
            <person name="Mosher R."/>
            <person name="Nagasaki H."/>
            <person name="Nakagami H."/>
            <person name="Naramoto S."/>
            <person name="Nishitani K."/>
            <person name="Ohtani M."/>
            <person name="Okamoto T."/>
            <person name="Okumura M."/>
            <person name="Phillips J."/>
            <person name="Pollak B."/>
            <person name="Reinders A."/>
            <person name="Rovekamp M."/>
            <person name="Sano R."/>
            <person name="Sawa S."/>
            <person name="Schmid M.W."/>
            <person name="Shirakawa M."/>
            <person name="Solano R."/>
            <person name="Spunde A."/>
            <person name="Suetsugu N."/>
            <person name="Sugano S."/>
            <person name="Sugiyama A."/>
            <person name="Sun R."/>
            <person name="Suzuki Y."/>
            <person name="Takenaka M."/>
            <person name="Takezawa D."/>
            <person name="Tomogane H."/>
            <person name="Tsuzuki M."/>
            <person name="Ueda T."/>
            <person name="Umeda M."/>
            <person name="Ward J.M."/>
            <person name="Watanabe Y."/>
            <person name="Yazaki K."/>
            <person name="Yokoyama R."/>
            <person name="Yoshitake Y."/>
            <person name="Yotsui I."/>
            <person name="Zachgo S."/>
            <person name="Schmutz J."/>
        </authorList>
    </citation>
    <scope>NUCLEOTIDE SEQUENCE [LARGE SCALE GENOMIC DNA]</scope>
    <source>
        <strain evidence="3">Tak-1</strain>
    </source>
</reference>
<dbReference type="PANTHER" id="PTHR31694:SF26">
    <property type="entry name" value="OS05G0151100 PROTEIN"/>
    <property type="match status" value="1"/>
</dbReference>
<accession>A0A2R6W3W0</accession>
<dbReference type="InterPro" id="IPR052965">
    <property type="entry name" value="Pigment-catalase-like"/>
</dbReference>
<gene>
    <name evidence="2" type="ORF">MARPO_0160s0003</name>
</gene>
<evidence type="ECO:0008006" key="4">
    <source>
        <dbReference type="Google" id="ProtNLM"/>
    </source>
</evidence>
<name>A0A2R6W3W0_MARPO</name>
<dbReference type="OrthoDB" id="1001765at2759"/>
<feature type="signal peptide" evidence="1">
    <location>
        <begin position="1"/>
        <end position="26"/>
    </location>
</feature>
<dbReference type="PANTHER" id="PTHR31694">
    <property type="entry name" value="DESICCATION-LIKE PROTEIN"/>
    <property type="match status" value="1"/>
</dbReference>
<keyword evidence="1" id="KW-0732">Signal</keyword>
<evidence type="ECO:0000313" key="2">
    <source>
        <dbReference type="EMBL" id="PTQ28550.1"/>
    </source>
</evidence>
<dbReference type="EMBL" id="KZ772830">
    <property type="protein sequence ID" value="PTQ28550.1"/>
    <property type="molecule type" value="Genomic_DNA"/>
</dbReference>
<dbReference type="Gramene" id="Mp3g21080.1">
    <property type="protein sequence ID" value="Mp3g21080.1.cds"/>
    <property type="gene ID" value="Mp3g21080"/>
</dbReference>
<dbReference type="OMA" id="SIELDHY"/>
<organism evidence="2 3">
    <name type="scientific">Marchantia polymorpha</name>
    <name type="common">Common liverwort</name>
    <name type="synonym">Marchantia aquatica</name>
    <dbReference type="NCBI Taxonomy" id="3197"/>
    <lineage>
        <taxon>Eukaryota</taxon>
        <taxon>Viridiplantae</taxon>
        <taxon>Streptophyta</taxon>
        <taxon>Embryophyta</taxon>
        <taxon>Marchantiophyta</taxon>
        <taxon>Marchantiopsida</taxon>
        <taxon>Marchantiidae</taxon>
        <taxon>Marchantiales</taxon>
        <taxon>Marchantiaceae</taxon>
        <taxon>Marchantia</taxon>
    </lineage>
</organism>
<feature type="chain" id="PRO_5015342817" description="Desiccation-related protein PCC13-62" evidence="1">
    <location>
        <begin position="27"/>
        <end position="321"/>
    </location>
</feature>
<protein>
    <recommendedName>
        <fullName evidence="4">Desiccation-related protein PCC13-62</fullName>
    </recommendedName>
</protein>
<proteinExistence type="predicted"/>
<dbReference type="Proteomes" id="UP000244005">
    <property type="component" value="Unassembled WGS sequence"/>
</dbReference>
<dbReference type="AlphaFoldDB" id="A0A2R6W3W0"/>
<dbReference type="Pfam" id="PF13668">
    <property type="entry name" value="Ferritin_2"/>
    <property type="match status" value="1"/>
</dbReference>
<keyword evidence="3" id="KW-1185">Reference proteome</keyword>